<reference evidence="6 7" key="1">
    <citation type="submission" date="2016-08" db="EMBL/GenBank/DDBJ databases">
        <title>Draft genome of Amylibacter sp. strain 4G11.</title>
        <authorList>
            <person name="Wong S.-K."/>
            <person name="Hamasaki K."/>
            <person name="Yoshizawa S."/>
        </authorList>
    </citation>
    <scope>NUCLEOTIDE SEQUENCE [LARGE SCALE GENOMIC DNA]</scope>
    <source>
        <strain evidence="6 7">4G11</strain>
    </source>
</reference>
<keyword evidence="4" id="KW-0804">Transcription</keyword>
<dbReference type="InterPro" id="IPR050807">
    <property type="entry name" value="TransReg_Diox_bact_type"/>
</dbReference>
<dbReference type="InterPro" id="IPR010359">
    <property type="entry name" value="IrrE_HExxH"/>
</dbReference>
<gene>
    <name evidence="6" type="ORF">BFP76_11525</name>
</gene>
<evidence type="ECO:0000313" key="6">
    <source>
        <dbReference type="EMBL" id="PIB26528.1"/>
    </source>
</evidence>
<keyword evidence="3" id="KW-0238">DNA-binding</keyword>
<feature type="domain" description="HTH cro/C1-type" evidence="5">
    <location>
        <begin position="12"/>
        <end position="66"/>
    </location>
</feature>
<dbReference type="RefSeq" id="WP_099591351.1">
    <property type="nucleotide sequence ID" value="NZ_MDGM01000003.1"/>
</dbReference>
<dbReference type="SMART" id="SM00530">
    <property type="entry name" value="HTH_XRE"/>
    <property type="match status" value="1"/>
</dbReference>
<dbReference type="PROSITE" id="PS50943">
    <property type="entry name" value="HTH_CROC1"/>
    <property type="match status" value="1"/>
</dbReference>
<dbReference type="Proteomes" id="UP000231516">
    <property type="component" value="Unassembled WGS sequence"/>
</dbReference>
<dbReference type="InterPro" id="IPR010982">
    <property type="entry name" value="Lambda_DNA-bd_dom_sf"/>
</dbReference>
<dbReference type="PANTHER" id="PTHR46797:SF23">
    <property type="entry name" value="HTH-TYPE TRANSCRIPTIONAL REGULATOR SUTR"/>
    <property type="match status" value="1"/>
</dbReference>
<evidence type="ECO:0000313" key="7">
    <source>
        <dbReference type="Proteomes" id="UP000231516"/>
    </source>
</evidence>
<dbReference type="GO" id="GO:0005829">
    <property type="term" value="C:cytosol"/>
    <property type="evidence" value="ECO:0007669"/>
    <property type="project" value="TreeGrafter"/>
</dbReference>
<dbReference type="InterPro" id="IPR001387">
    <property type="entry name" value="Cro/C1-type_HTH"/>
</dbReference>
<dbReference type="SUPFAM" id="SSF47413">
    <property type="entry name" value="lambda repressor-like DNA-binding domains"/>
    <property type="match status" value="1"/>
</dbReference>
<dbReference type="CDD" id="cd00093">
    <property type="entry name" value="HTH_XRE"/>
    <property type="match status" value="1"/>
</dbReference>
<dbReference type="Pfam" id="PF01381">
    <property type="entry name" value="HTH_3"/>
    <property type="match status" value="1"/>
</dbReference>
<evidence type="ECO:0000256" key="4">
    <source>
        <dbReference type="ARBA" id="ARBA00023163"/>
    </source>
</evidence>
<dbReference type="PANTHER" id="PTHR46797">
    <property type="entry name" value="HTH-TYPE TRANSCRIPTIONAL REGULATOR"/>
    <property type="match status" value="1"/>
</dbReference>
<dbReference type="EMBL" id="MDGM01000003">
    <property type="protein sequence ID" value="PIB26528.1"/>
    <property type="molecule type" value="Genomic_DNA"/>
</dbReference>
<dbReference type="GO" id="GO:0003700">
    <property type="term" value="F:DNA-binding transcription factor activity"/>
    <property type="evidence" value="ECO:0007669"/>
    <property type="project" value="TreeGrafter"/>
</dbReference>
<accession>A0A2G5KAG2</accession>
<dbReference type="PIRSF" id="PIRSF019251">
    <property type="entry name" value="Rv0465c"/>
    <property type="match status" value="1"/>
</dbReference>
<dbReference type="GO" id="GO:0003677">
    <property type="term" value="F:DNA binding"/>
    <property type="evidence" value="ECO:0007669"/>
    <property type="project" value="UniProtKB-KW"/>
</dbReference>
<dbReference type="Pfam" id="PF06114">
    <property type="entry name" value="Peptidase_M78"/>
    <property type="match status" value="1"/>
</dbReference>
<evidence type="ECO:0000256" key="3">
    <source>
        <dbReference type="ARBA" id="ARBA00023125"/>
    </source>
</evidence>
<dbReference type="InterPro" id="IPR018653">
    <property type="entry name" value="ScfR_C"/>
</dbReference>
<protein>
    <submittedName>
        <fullName evidence="6">Cro/Cl family transcriptional regulator</fullName>
    </submittedName>
</protein>
<proteinExistence type="inferred from homology"/>
<dbReference type="AlphaFoldDB" id="A0A2G5KAG2"/>
<comment type="caution">
    <text evidence="6">The sequence shown here is derived from an EMBL/GenBank/DDBJ whole genome shotgun (WGS) entry which is preliminary data.</text>
</comment>
<dbReference type="InterPro" id="IPR026281">
    <property type="entry name" value="HTH_RamB"/>
</dbReference>
<evidence type="ECO:0000256" key="1">
    <source>
        <dbReference type="ARBA" id="ARBA00007227"/>
    </source>
</evidence>
<evidence type="ECO:0000259" key="5">
    <source>
        <dbReference type="PROSITE" id="PS50943"/>
    </source>
</evidence>
<organism evidence="6 7">
    <name type="scientific">Paramylibacter kogurei</name>
    <dbReference type="NCBI Taxonomy" id="1889778"/>
    <lineage>
        <taxon>Bacteria</taxon>
        <taxon>Pseudomonadati</taxon>
        <taxon>Pseudomonadota</taxon>
        <taxon>Alphaproteobacteria</taxon>
        <taxon>Rhodobacterales</taxon>
        <taxon>Paracoccaceae</taxon>
        <taxon>Paramylibacter</taxon>
    </lineage>
</organism>
<sequence>MAEQKVFAGPRIRRLRNSLGLSQTAMAKEIGISPSYLNLIERNQRPLTVQLLLKLSGQYDLNLEELKTDAGGAVPELKEVFADALLAGELPGTEELFEVAEAAPNAANGVIKLYRAYRESQERLTDLKDLLAQEGKLTSLDQARLPSDEFHEAVETRANYYPFTDEAAEIFAKELGHGPLLLANLVNWFKREHGIAVQFVPSEVMPNLLRRFDKHTMRLFIADRLSSFDQVEQVAMEAAMIVLRDAIDEDMKRLNLKSAEAQRLARFHLARYGAQAIMMPYQAFWRVALRGKYEIDQLASRFAVSFSQAAHRATTLQRKDMEGLPFFFMETDHAGNVLRRGGAMGYPHTEFGGACPKLGVYAAFAQTRMTIKDNVEMPNGQQYITLSKAIKGPKLGLSERPRFTAFLLGLDAEFQDQTVFGSGNKVLVGPACRLCERSACLSRAEPPITRPLGLDEMVTGLSVFDFQ</sequence>
<evidence type="ECO:0000256" key="2">
    <source>
        <dbReference type="ARBA" id="ARBA00023015"/>
    </source>
</evidence>
<dbReference type="Gene3D" id="1.10.260.40">
    <property type="entry name" value="lambda repressor-like DNA-binding domains"/>
    <property type="match status" value="1"/>
</dbReference>
<dbReference type="Pfam" id="PF09856">
    <property type="entry name" value="ScfRs"/>
    <property type="match status" value="1"/>
</dbReference>
<dbReference type="OrthoDB" id="1123084at2"/>
<keyword evidence="7" id="KW-1185">Reference proteome</keyword>
<comment type="similarity">
    <text evidence="1">Belongs to the short-chain fatty acyl-CoA assimilation regulator (ScfR) family.</text>
</comment>
<name>A0A2G5KAG2_9RHOB</name>
<keyword evidence="2" id="KW-0805">Transcription regulation</keyword>